<feature type="transmembrane region" description="Helical" evidence="6">
    <location>
        <begin position="39"/>
        <end position="62"/>
    </location>
</feature>
<evidence type="ECO:0000313" key="9">
    <source>
        <dbReference type="Proteomes" id="UP001275084"/>
    </source>
</evidence>
<dbReference type="PANTHER" id="PTHR33048">
    <property type="entry name" value="PTH11-LIKE INTEGRAL MEMBRANE PROTEIN (AFU_ORTHOLOGUE AFUA_5G11245)"/>
    <property type="match status" value="1"/>
</dbReference>
<proteinExistence type="inferred from homology"/>
<comment type="caution">
    <text evidence="8">The sequence shown here is derived from an EMBL/GenBank/DDBJ whole genome shotgun (WGS) entry which is preliminary data.</text>
</comment>
<reference evidence="8" key="2">
    <citation type="submission" date="2023-06" db="EMBL/GenBank/DDBJ databases">
        <authorList>
            <consortium name="Lawrence Berkeley National Laboratory"/>
            <person name="Haridas S."/>
            <person name="Hensen N."/>
            <person name="Bonometti L."/>
            <person name="Westerberg I."/>
            <person name="Brannstrom I.O."/>
            <person name="Guillou S."/>
            <person name="Cros-Aarteil S."/>
            <person name="Calhoun S."/>
            <person name="Kuo A."/>
            <person name="Mondo S."/>
            <person name="Pangilinan J."/>
            <person name="Riley R."/>
            <person name="Labutti K."/>
            <person name="Andreopoulos B."/>
            <person name="Lipzen A."/>
            <person name="Chen C."/>
            <person name="Yanf M."/>
            <person name="Daum C."/>
            <person name="Ng V."/>
            <person name="Clum A."/>
            <person name="Steindorff A."/>
            <person name="Ohm R."/>
            <person name="Martin F."/>
            <person name="Silar P."/>
            <person name="Natvig D."/>
            <person name="Lalanne C."/>
            <person name="Gautier V."/>
            <person name="Ament-Velasquez S.L."/>
            <person name="Kruys A."/>
            <person name="Hutchinson M.I."/>
            <person name="Powell A.J."/>
            <person name="Barry K."/>
            <person name="Miller A.N."/>
            <person name="Grigoriev I.V."/>
            <person name="Debuchy R."/>
            <person name="Gladieux P."/>
            <person name="Thoren M.H."/>
            <person name="Johannesson H."/>
        </authorList>
    </citation>
    <scope>NUCLEOTIDE SEQUENCE</scope>
    <source>
        <strain evidence="8">CBS 955.72</strain>
    </source>
</reference>
<gene>
    <name evidence="8" type="ORF">B0T25DRAFT_450380</name>
</gene>
<evidence type="ECO:0000256" key="5">
    <source>
        <dbReference type="ARBA" id="ARBA00038359"/>
    </source>
</evidence>
<feature type="non-terminal residue" evidence="8">
    <location>
        <position position="1"/>
    </location>
</feature>
<protein>
    <recommendedName>
        <fullName evidence="7">Rhodopsin domain-containing protein</fullName>
    </recommendedName>
</protein>
<dbReference type="AlphaFoldDB" id="A0AAJ0HK10"/>
<comment type="subcellular location">
    <subcellularLocation>
        <location evidence="1">Membrane</location>
        <topology evidence="1">Multi-pass membrane protein</topology>
    </subcellularLocation>
</comment>
<keyword evidence="9" id="KW-1185">Reference proteome</keyword>
<organism evidence="8 9">
    <name type="scientific">Lasiosphaeria hispida</name>
    <dbReference type="NCBI Taxonomy" id="260671"/>
    <lineage>
        <taxon>Eukaryota</taxon>
        <taxon>Fungi</taxon>
        <taxon>Dikarya</taxon>
        <taxon>Ascomycota</taxon>
        <taxon>Pezizomycotina</taxon>
        <taxon>Sordariomycetes</taxon>
        <taxon>Sordariomycetidae</taxon>
        <taxon>Sordariales</taxon>
        <taxon>Lasiosphaeriaceae</taxon>
        <taxon>Lasiosphaeria</taxon>
    </lineage>
</organism>
<evidence type="ECO:0000313" key="8">
    <source>
        <dbReference type="EMBL" id="KAK3356325.1"/>
    </source>
</evidence>
<keyword evidence="2 6" id="KW-0812">Transmembrane</keyword>
<dbReference type="Proteomes" id="UP001275084">
    <property type="component" value="Unassembled WGS sequence"/>
</dbReference>
<feature type="transmembrane region" description="Helical" evidence="6">
    <location>
        <begin position="82"/>
        <end position="105"/>
    </location>
</feature>
<dbReference type="Pfam" id="PF20684">
    <property type="entry name" value="Fung_rhodopsin"/>
    <property type="match status" value="1"/>
</dbReference>
<evidence type="ECO:0000256" key="2">
    <source>
        <dbReference type="ARBA" id="ARBA00022692"/>
    </source>
</evidence>
<feature type="transmembrane region" description="Helical" evidence="6">
    <location>
        <begin position="6"/>
        <end position="27"/>
    </location>
</feature>
<evidence type="ECO:0000256" key="6">
    <source>
        <dbReference type="SAM" id="Phobius"/>
    </source>
</evidence>
<name>A0AAJ0HK10_9PEZI</name>
<evidence type="ECO:0000256" key="1">
    <source>
        <dbReference type="ARBA" id="ARBA00004141"/>
    </source>
</evidence>
<feature type="domain" description="Rhodopsin" evidence="7">
    <location>
        <begin position="9"/>
        <end position="181"/>
    </location>
</feature>
<dbReference type="InterPro" id="IPR052337">
    <property type="entry name" value="SAT4-like"/>
</dbReference>
<dbReference type="GO" id="GO:0016020">
    <property type="term" value="C:membrane"/>
    <property type="evidence" value="ECO:0007669"/>
    <property type="project" value="UniProtKB-SubCell"/>
</dbReference>
<dbReference type="EMBL" id="JAUIQD010000003">
    <property type="protein sequence ID" value="KAK3356325.1"/>
    <property type="molecule type" value="Genomic_DNA"/>
</dbReference>
<accession>A0AAJ0HK10</accession>
<keyword evidence="4 6" id="KW-0472">Membrane</keyword>
<keyword evidence="3 6" id="KW-1133">Transmembrane helix</keyword>
<dbReference type="InterPro" id="IPR049326">
    <property type="entry name" value="Rhodopsin_dom_fungi"/>
</dbReference>
<dbReference type="PANTHER" id="PTHR33048:SF47">
    <property type="entry name" value="INTEGRAL MEMBRANE PROTEIN-RELATED"/>
    <property type="match status" value="1"/>
</dbReference>
<sequence length="184" mass="20016">YRRGGAQLLVYRLTLAGTKISICSLYLTIFTIDWVRRACITLLVIVSISSAWSIIAVAAATVPLSALLDISIAATFAQSEATWWSIAGLNIVTDLLIFTLPVSIVSTLKLQRRQKVLVVDTFAIGFFVCVGSLIRLGILVQSARVPDPDWTYNGTNLTYWTLIEGNTGIVVACLMTLKPLIGLP</sequence>
<reference evidence="8" key="1">
    <citation type="journal article" date="2023" name="Mol. Phylogenet. Evol.">
        <title>Genome-scale phylogeny and comparative genomics of the fungal order Sordariales.</title>
        <authorList>
            <person name="Hensen N."/>
            <person name="Bonometti L."/>
            <person name="Westerberg I."/>
            <person name="Brannstrom I.O."/>
            <person name="Guillou S."/>
            <person name="Cros-Aarteil S."/>
            <person name="Calhoun S."/>
            <person name="Haridas S."/>
            <person name="Kuo A."/>
            <person name="Mondo S."/>
            <person name="Pangilinan J."/>
            <person name="Riley R."/>
            <person name="LaButti K."/>
            <person name="Andreopoulos B."/>
            <person name="Lipzen A."/>
            <person name="Chen C."/>
            <person name="Yan M."/>
            <person name="Daum C."/>
            <person name="Ng V."/>
            <person name="Clum A."/>
            <person name="Steindorff A."/>
            <person name="Ohm R.A."/>
            <person name="Martin F."/>
            <person name="Silar P."/>
            <person name="Natvig D.O."/>
            <person name="Lalanne C."/>
            <person name="Gautier V."/>
            <person name="Ament-Velasquez S.L."/>
            <person name="Kruys A."/>
            <person name="Hutchinson M.I."/>
            <person name="Powell A.J."/>
            <person name="Barry K."/>
            <person name="Miller A.N."/>
            <person name="Grigoriev I.V."/>
            <person name="Debuchy R."/>
            <person name="Gladieux P."/>
            <person name="Hiltunen Thoren M."/>
            <person name="Johannesson H."/>
        </authorList>
    </citation>
    <scope>NUCLEOTIDE SEQUENCE</scope>
    <source>
        <strain evidence="8">CBS 955.72</strain>
    </source>
</reference>
<evidence type="ECO:0000259" key="7">
    <source>
        <dbReference type="Pfam" id="PF20684"/>
    </source>
</evidence>
<evidence type="ECO:0000256" key="4">
    <source>
        <dbReference type="ARBA" id="ARBA00023136"/>
    </source>
</evidence>
<feature type="transmembrane region" description="Helical" evidence="6">
    <location>
        <begin position="117"/>
        <end position="138"/>
    </location>
</feature>
<comment type="similarity">
    <text evidence="5">Belongs to the SAT4 family.</text>
</comment>
<feature type="transmembrane region" description="Helical" evidence="6">
    <location>
        <begin position="158"/>
        <end position="177"/>
    </location>
</feature>
<evidence type="ECO:0000256" key="3">
    <source>
        <dbReference type="ARBA" id="ARBA00022989"/>
    </source>
</evidence>